<evidence type="ECO:0000313" key="1">
    <source>
        <dbReference type="EMBL" id="VAX04041.1"/>
    </source>
</evidence>
<gene>
    <name evidence="1" type="ORF">MNBD_GAMMA19-1090</name>
</gene>
<dbReference type="EMBL" id="UOFV01000444">
    <property type="protein sequence ID" value="VAX04041.1"/>
    <property type="molecule type" value="Genomic_DNA"/>
</dbReference>
<reference evidence="1" key="1">
    <citation type="submission" date="2018-06" db="EMBL/GenBank/DDBJ databases">
        <authorList>
            <person name="Zhirakovskaya E."/>
        </authorList>
    </citation>
    <scope>NUCLEOTIDE SEQUENCE</scope>
</reference>
<organism evidence="1">
    <name type="scientific">hydrothermal vent metagenome</name>
    <dbReference type="NCBI Taxonomy" id="652676"/>
    <lineage>
        <taxon>unclassified sequences</taxon>
        <taxon>metagenomes</taxon>
        <taxon>ecological metagenomes</taxon>
    </lineage>
</organism>
<proteinExistence type="predicted"/>
<protein>
    <submittedName>
        <fullName evidence="1">Uncharacterized protein</fullName>
    </submittedName>
</protein>
<name>A0A3B1AQQ1_9ZZZZ</name>
<accession>A0A3B1AQQ1</accession>
<dbReference type="AlphaFoldDB" id="A0A3B1AQQ1"/>
<sequence>MSTAKNQIKQILENQPDDSSYDEILKELAFKRMVDRGLADVDVGNTVSNEEMEHRIKSWQK</sequence>